<feature type="transmembrane region" description="Helical" evidence="9">
    <location>
        <begin position="21"/>
        <end position="47"/>
    </location>
</feature>
<reference evidence="11" key="1">
    <citation type="submission" date="2022-04" db="EMBL/GenBank/DDBJ databases">
        <title>Desulfatitalea alkaliphila sp. nov., a novel anaerobic sulfate-reducing bacterium isolated from terrestrial mud volcano, Taman Peninsula, Russia.</title>
        <authorList>
            <person name="Khomyakova M.A."/>
            <person name="Merkel A.Y."/>
            <person name="Slobodkin A.I."/>
        </authorList>
    </citation>
    <scope>NUCLEOTIDE SEQUENCE</scope>
    <source>
        <strain evidence="11">M08but</strain>
    </source>
</reference>
<evidence type="ECO:0000313" key="12">
    <source>
        <dbReference type="Proteomes" id="UP001165427"/>
    </source>
</evidence>
<dbReference type="EMBL" id="JALJRB010000001">
    <property type="protein sequence ID" value="MCJ8499213.1"/>
    <property type="molecule type" value="Genomic_DNA"/>
</dbReference>
<keyword evidence="2" id="KW-0813">Transport</keyword>
<keyword evidence="3" id="KW-1003">Cell membrane</keyword>
<evidence type="ECO:0000256" key="9">
    <source>
        <dbReference type="SAM" id="Phobius"/>
    </source>
</evidence>
<dbReference type="InterPro" id="IPR007387">
    <property type="entry name" value="TRAP_DctQ"/>
</dbReference>
<evidence type="ECO:0000313" key="11">
    <source>
        <dbReference type="EMBL" id="MCJ8499213.1"/>
    </source>
</evidence>
<keyword evidence="7 9" id="KW-0472">Membrane</keyword>
<evidence type="ECO:0000256" key="2">
    <source>
        <dbReference type="ARBA" id="ARBA00022448"/>
    </source>
</evidence>
<comment type="subcellular location">
    <subcellularLocation>
        <location evidence="1">Cell inner membrane</location>
        <topology evidence="1">Multi-pass membrane protein</topology>
    </subcellularLocation>
</comment>
<keyword evidence="5 9" id="KW-0812">Transmembrane</keyword>
<dbReference type="RefSeq" id="WP_246902363.1">
    <property type="nucleotide sequence ID" value="NZ_JALJRB010000001.1"/>
</dbReference>
<evidence type="ECO:0000256" key="6">
    <source>
        <dbReference type="ARBA" id="ARBA00022989"/>
    </source>
</evidence>
<gene>
    <name evidence="11" type="ORF">MRX98_01390</name>
</gene>
<feature type="transmembrane region" description="Helical" evidence="9">
    <location>
        <begin position="53"/>
        <end position="74"/>
    </location>
</feature>
<dbReference type="InterPro" id="IPR055348">
    <property type="entry name" value="DctQ"/>
</dbReference>
<feature type="transmembrane region" description="Helical" evidence="9">
    <location>
        <begin position="99"/>
        <end position="117"/>
    </location>
</feature>
<evidence type="ECO:0000259" key="10">
    <source>
        <dbReference type="Pfam" id="PF04290"/>
    </source>
</evidence>
<accession>A0AA41UN60</accession>
<keyword evidence="6 9" id="KW-1133">Transmembrane helix</keyword>
<evidence type="ECO:0000256" key="3">
    <source>
        <dbReference type="ARBA" id="ARBA00022475"/>
    </source>
</evidence>
<name>A0AA41UN60_9BACT</name>
<keyword evidence="4" id="KW-0997">Cell inner membrane</keyword>
<dbReference type="GO" id="GO:0005886">
    <property type="term" value="C:plasma membrane"/>
    <property type="evidence" value="ECO:0007669"/>
    <property type="project" value="UniProtKB-SubCell"/>
</dbReference>
<feature type="transmembrane region" description="Helical" evidence="9">
    <location>
        <begin position="137"/>
        <end position="157"/>
    </location>
</feature>
<comment type="caution">
    <text evidence="11">The sequence shown here is derived from an EMBL/GenBank/DDBJ whole genome shotgun (WGS) entry which is preliminary data.</text>
</comment>
<protein>
    <submittedName>
        <fullName evidence="11">TRAP transporter small permease</fullName>
    </submittedName>
</protein>
<dbReference type="AlphaFoldDB" id="A0AA41UN60"/>
<evidence type="ECO:0000256" key="7">
    <source>
        <dbReference type="ARBA" id="ARBA00023136"/>
    </source>
</evidence>
<feature type="domain" description="Tripartite ATP-independent periplasmic transporters DctQ component" evidence="10">
    <location>
        <begin position="35"/>
        <end position="164"/>
    </location>
</feature>
<evidence type="ECO:0000256" key="4">
    <source>
        <dbReference type="ARBA" id="ARBA00022519"/>
    </source>
</evidence>
<dbReference type="Proteomes" id="UP001165427">
    <property type="component" value="Unassembled WGS sequence"/>
</dbReference>
<evidence type="ECO:0000256" key="1">
    <source>
        <dbReference type="ARBA" id="ARBA00004429"/>
    </source>
</evidence>
<comment type="similarity">
    <text evidence="8">Belongs to the TRAP transporter small permease family.</text>
</comment>
<keyword evidence="12" id="KW-1185">Reference proteome</keyword>
<proteinExistence type="inferred from homology"/>
<dbReference type="Pfam" id="PF04290">
    <property type="entry name" value="DctQ"/>
    <property type="match status" value="1"/>
</dbReference>
<organism evidence="11 12">
    <name type="scientific">Desulfatitalea alkaliphila</name>
    <dbReference type="NCBI Taxonomy" id="2929485"/>
    <lineage>
        <taxon>Bacteria</taxon>
        <taxon>Pseudomonadati</taxon>
        <taxon>Thermodesulfobacteriota</taxon>
        <taxon>Desulfobacteria</taxon>
        <taxon>Desulfobacterales</taxon>
        <taxon>Desulfosarcinaceae</taxon>
        <taxon>Desulfatitalea</taxon>
    </lineage>
</organism>
<evidence type="ECO:0000256" key="5">
    <source>
        <dbReference type="ARBA" id="ARBA00022692"/>
    </source>
</evidence>
<evidence type="ECO:0000256" key="8">
    <source>
        <dbReference type="ARBA" id="ARBA00038436"/>
    </source>
</evidence>
<sequence>MEPQPPKKFFLFRFIDFTSDVGGVASAICLLAATFIITYEVFVRYLFSAPTTWVAEISIYLCMALGLLGAAYALKNNSHFSITIVVDRLTAKNRRRLKIFTNLMGIAYSIIFIVKGAEMAKFAWDIKDASTGVLQFPLWIPWSLVPIGGLLLTLQFINKLAEEFAHREG</sequence>
<dbReference type="PANTHER" id="PTHR35011">
    <property type="entry name" value="2,3-DIKETO-L-GULONATE TRAP TRANSPORTER SMALL PERMEASE PROTEIN YIAM"/>
    <property type="match status" value="1"/>
</dbReference>